<keyword evidence="3" id="KW-1185">Reference proteome</keyword>
<dbReference type="SUPFAM" id="SSF52833">
    <property type="entry name" value="Thioredoxin-like"/>
    <property type="match status" value="1"/>
</dbReference>
<protein>
    <submittedName>
        <fullName evidence="2">Selenoprotein W-related protein</fullName>
    </submittedName>
</protein>
<evidence type="ECO:0000256" key="1">
    <source>
        <dbReference type="ARBA" id="ARBA00023284"/>
    </source>
</evidence>
<dbReference type="InterPro" id="IPR011893">
    <property type="entry name" value="Selenoprotein_Rdx-typ"/>
</dbReference>
<sequence length="92" mass="10883">MDKAKIEIKYCTLCGWLLRASWMSQELLTTFSEEISSLSLTPTKGGIYEIWINDELVFSFKEMRRFPQPKEIKQMIRDRIAPERDLGHSDRK</sequence>
<evidence type="ECO:0000313" key="3">
    <source>
        <dbReference type="Proteomes" id="UP000245535"/>
    </source>
</evidence>
<dbReference type="OrthoDB" id="9811366at2"/>
<proteinExistence type="predicted"/>
<dbReference type="PANTHER" id="PTHR36417">
    <property type="entry name" value="SELENOPROTEIN DOMAIN PROTEIN (AFU_ORTHOLOGUE AFUA_1G05220)"/>
    <property type="match status" value="1"/>
</dbReference>
<dbReference type="NCBIfam" id="TIGR02174">
    <property type="entry name" value="CXXU_selWTH"/>
    <property type="match status" value="1"/>
</dbReference>
<dbReference type="EMBL" id="QGDO01000011">
    <property type="protein sequence ID" value="PWJ34137.1"/>
    <property type="molecule type" value="Genomic_DNA"/>
</dbReference>
<keyword evidence="1" id="KW-0676">Redox-active center</keyword>
<dbReference type="InterPro" id="IPR036249">
    <property type="entry name" value="Thioredoxin-like_sf"/>
</dbReference>
<dbReference type="Proteomes" id="UP000245535">
    <property type="component" value="Unassembled WGS sequence"/>
</dbReference>
<comment type="caution">
    <text evidence="2">The sequence shown here is derived from an EMBL/GenBank/DDBJ whole genome shotgun (WGS) entry which is preliminary data.</text>
</comment>
<gene>
    <name evidence="2" type="ORF">BC781_11147</name>
</gene>
<accession>A0A315YXD6</accession>
<dbReference type="Gene3D" id="3.40.30.10">
    <property type="entry name" value="Glutaredoxin"/>
    <property type="match status" value="1"/>
</dbReference>
<organism evidence="2 3">
    <name type="scientific">Sediminitomix flava</name>
    <dbReference type="NCBI Taxonomy" id="379075"/>
    <lineage>
        <taxon>Bacteria</taxon>
        <taxon>Pseudomonadati</taxon>
        <taxon>Bacteroidota</taxon>
        <taxon>Cytophagia</taxon>
        <taxon>Cytophagales</taxon>
        <taxon>Flammeovirgaceae</taxon>
        <taxon>Sediminitomix</taxon>
    </lineage>
</organism>
<dbReference type="Pfam" id="PF10262">
    <property type="entry name" value="Rdx"/>
    <property type="match status" value="1"/>
</dbReference>
<dbReference type="RefSeq" id="WP_109622943.1">
    <property type="nucleotide sequence ID" value="NZ_QGDO01000011.1"/>
</dbReference>
<evidence type="ECO:0000313" key="2">
    <source>
        <dbReference type="EMBL" id="PWJ34137.1"/>
    </source>
</evidence>
<name>A0A315YXD6_SEDFL</name>
<dbReference type="AlphaFoldDB" id="A0A315YXD6"/>
<dbReference type="PANTHER" id="PTHR36417:SF2">
    <property type="entry name" value="SELENOPROTEIN DOMAIN PROTEIN (AFU_ORTHOLOGUE AFUA_1G05220)"/>
    <property type="match status" value="1"/>
</dbReference>
<reference evidence="2 3" key="1">
    <citation type="submission" date="2018-03" db="EMBL/GenBank/DDBJ databases">
        <title>Genomic Encyclopedia of Archaeal and Bacterial Type Strains, Phase II (KMG-II): from individual species to whole genera.</title>
        <authorList>
            <person name="Goeker M."/>
        </authorList>
    </citation>
    <scope>NUCLEOTIDE SEQUENCE [LARGE SCALE GENOMIC DNA]</scope>
    <source>
        <strain evidence="2 3">DSM 28229</strain>
    </source>
</reference>